<keyword evidence="3" id="KW-1185">Reference proteome</keyword>
<dbReference type="EMBL" id="BMGT01000001">
    <property type="protein sequence ID" value="GGG63771.1"/>
    <property type="molecule type" value="Genomic_DNA"/>
</dbReference>
<gene>
    <name evidence="2" type="ORF">GCM10011585_01690</name>
</gene>
<reference evidence="2" key="2">
    <citation type="submission" date="2020-09" db="EMBL/GenBank/DDBJ databases">
        <authorList>
            <person name="Sun Q."/>
            <person name="Zhou Y."/>
        </authorList>
    </citation>
    <scope>NUCLEOTIDE SEQUENCE</scope>
    <source>
        <strain evidence="2">CGMCC 1.12997</strain>
    </source>
</reference>
<comment type="caution">
    <text evidence="2">The sequence shown here is derived from an EMBL/GenBank/DDBJ whole genome shotgun (WGS) entry which is preliminary data.</text>
</comment>
<dbReference type="Proteomes" id="UP000647241">
    <property type="component" value="Unassembled WGS sequence"/>
</dbReference>
<proteinExistence type="predicted"/>
<dbReference type="InterPro" id="IPR021215">
    <property type="entry name" value="DUF2752"/>
</dbReference>
<accession>A0A917LWN1</accession>
<feature type="transmembrane region" description="Helical" evidence="1">
    <location>
        <begin position="110"/>
        <end position="128"/>
    </location>
</feature>
<evidence type="ECO:0000256" key="1">
    <source>
        <dbReference type="SAM" id="Phobius"/>
    </source>
</evidence>
<sequence length="130" mass="14173">MTRARLAAIGRAAAPLAVVAIAVGVLLRFPPESYTFYPACPIYRSLHVQCPGCGATRALAALLHGRVAEAMRLNMLTTMLTPFAAIYGAICYRRFLRREPLQVPRLPHSAVYITLALAAIFSIVRNLGHI</sequence>
<name>A0A917LWN1_9BACT</name>
<evidence type="ECO:0000313" key="3">
    <source>
        <dbReference type="Proteomes" id="UP000647241"/>
    </source>
</evidence>
<keyword evidence="1" id="KW-0812">Transmembrane</keyword>
<feature type="transmembrane region" description="Helical" evidence="1">
    <location>
        <begin position="12"/>
        <end position="29"/>
    </location>
</feature>
<dbReference type="RefSeq" id="WP_188552279.1">
    <property type="nucleotide sequence ID" value="NZ_BMGT01000001.1"/>
</dbReference>
<dbReference type="AlphaFoldDB" id="A0A917LWN1"/>
<keyword evidence="1" id="KW-0472">Membrane</keyword>
<evidence type="ECO:0008006" key="4">
    <source>
        <dbReference type="Google" id="ProtNLM"/>
    </source>
</evidence>
<reference evidence="2" key="1">
    <citation type="journal article" date="2014" name="Int. J. Syst. Evol. Microbiol.">
        <title>Complete genome sequence of Corynebacterium casei LMG S-19264T (=DSM 44701T), isolated from a smear-ripened cheese.</title>
        <authorList>
            <consortium name="US DOE Joint Genome Institute (JGI-PGF)"/>
            <person name="Walter F."/>
            <person name="Albersmeier A."/>
            <person name="Kalinowski J."/>
            <person name="Ruckert C."/>
        </authorList>
    </citation>
    <scope>NUCLEOTIDE SEQUENCE</scope>
    <source>
        <strain evidence="2">CGMCC 1.12997</strain>
    </source>
</reference>
<evidence type="ECO:0000313" key="2">
    <source>
        <dbReference type="EMBL" id="GGG63771.1"/>
    </source>
</evidence>
<protein>
    <recommendedName>
        <fullName evidence="4">DUF2752 domain-containing protein</fullName>
    </recommendedName>
</protein>
<feature type="transmembrane region" description="Helical" evidence="1">
    <location>
        <begin position="71"/>
        <end position="90"/>
    </location>
</feature>
<organism evidence="2 3">
    <name type="scientific">Edaphobacter dinghuensis</name>
    <dbReference type="NCBI Taxonomy" id="1560005"/>
    <lineage>
        <taxon>Bacteria</taxon>
        <taxon>Pseudomonadati</taxon>
        <taxon>Acidobacteriota</taxon>
        <taxon>Terriglobia</taxon>
        <taxon>Terriglobales</taxon>
        <taxon>Acidobacteriaceae</taxon>
        <taxon>Edaphobacter</taxon>
    </lineage>
</organism>
<dbReference type="Pfam" id="PF10825">
    <property type="entry name" value="DUF2752"/>
    <property type="match status" value="1"/>
</dbReference>
<keyword evidence="1" id="KW-1133">Transmembrane helix</keyword>